<proteinExistence type="inferred from homology"/>
<dbReference type="SUPFAM" id="SSF88697">
    <property type="entry name" value="PUA domain-like"/>
    <property type="match status" value="1"/>
</dbReference>
<evidence type="ECO:0000256" key="6">
    <source>
        <dbReference type="ARBA" id="ARBA00022603"/>
    </source>
</evidence>
<comment type="subcellular location">
    <subcellularLocation>
        <location evidence="1">Cytoplasm</location>
    </subcellularLocation>
</comment>
<keyword evidence="5" id="KW-0698">rRNA processing</keyword>
<comment type="function">
    <text evidence="9">Specifically methylates the N3 position of the uracil ring of uridine 1498 (m3U1498) in 16S rRNA. Acts on the fully assembled 30S ribosomal subunit.</text>
</comment>
<dbReference type="PANTHER" id="PTHR30027">
    <property type="entry name" value="RIBOSOMAL RNA SMALL SUBUNIT METHYLTRANSFERASE E"/>
    <property type="match status" value="1"/>
</dbReference>
<name>A0A3B0X403_9ZZZZ</name>
<protein>
    <recommendedName>
        <fullName evidence="3">16S rRNA (uracil(1498)-N(3))-methyltransferase</fullName>
        <ecNumber evidence="3">2.1.1.193</ecNumber>
    </recommendedName>
</protein>
<accession>A0A3B0X403</accession>
<sequence>MKNIRIYQPETFEVGNCIILDKPSSNHLIKVLRLKSNDTFTLFNGKGYEYNARLEIIGKSAHAHIEASSQPQNESALNIHLLQGISKGDRMDFAIQKAVELGVTSITPVITERTVVNLKNDRQQKKLQHWHAIAISACEQSGRNILPKINAICHLSQAITHETDDLKILLNPLSEIHLQSFIPKKNIQILIGPEGGLTEIEINNASTSGFRGIKLGPRILRTETAALAAITSVQLLWGDLGCCQ</sequence>
<dbReference type="CDD" id="cd18084">
    <property type="entry name" value="RsmE-like"/>
    <property type="match status" value="1"/>
</dbReference>
<dbReference type="Gene3D" id="2.40.240.20">
    <property type="entry name" value="Hypothetical PUA domain-like, domain 1"/>
    <property type="match status" value="1"/>
</dbReference>
<comment type="similarity">
    <text evidence="2">Belongs to the RNA methyltransferase RsmE family.</text>
</comment>
<evidence type="ECO:0000259" key="12">
    <source>
        <dbReference type="Pfam" id="PF20260"/>
    </source>
</evidence>
<dbReference type="InterPro" id="IPR015947">
    <property type="entry name" value="PUA-like_sf"/>
</dbReference>
<feature type="domain" description="Ribosomal RNA small subunit methyltransferase E methyltransferase" evidence="11">
    <location>
        <begin position="74"/>
        <end position="234"/>
    </location>
</feature>
<evidence type="ECO:0000256" key="2">
    <source>
        <dbReference type="ARBA" id="ARBA00005528"/>
    </source>
</evidence>
<dbReference type="EMBL" id="UOFF01000209">
    <property type="protein sequence ID" value="VAW56299.1"/>
    <property type="molecule type" value="Genomic_DNA"/>
</dbReference>
<evidence type="ECO:0000313" key="13">
    <source>
        <dbReference type="EMBL" id="VAW56299.1"/>
    </source>
</evidence>
<organism evidence="13">
    <name type="scientific">hydrothermal vent metagenome</name>
    <dbReference type="NCBI Taxonomy" id="652676"/>
    <lineage>
        <taxon>unclassified sequences</taxon>
        <taxon>metagenomes</taxon>
        <taxon>ecological metagenomes</taxon>
    </lineage>
</organism>
<dbReference type="InterPro" id="IPR046887">
    <property type="entry name" value="RsmE_PUA-like"/>
</dbReference>
<dbReference type="GO" id="GO:0070475">
    <property type="term" value="P:rRNA base methylation"/>
    <property type="evidence" value="ECO:0007669"/>
    <property type="project" value="TreeGrafter"/>
</dbReference>
<dbReference type="GO" id="GO:0070042">
    <property type="term" value="F:rRNA (uridine-N3-)-methyltransferase activity"/>
    <property type="evidence" value="ECO:0007669"/>
    <property type="project" value="TreeGrafter"/>
</dbReference>
<dbReference type="Pfam" id="PF04452">
    <property type="entry name" value="Methyltrans_RNA"/>
    <property type="match status" value="1"/>
</dbReference>
<evidence type="ECO:0000256" key="8">
    <source>
        <dbReference type="ARBA" id="ARBA00022691"/>
    </source>
</evidence>
<evidence type="ECO:0000256" key="3">
    <source>
        <dbReference type="ARBA" id="ARBA00012328"/>
    </source>
</evidence>
<dbReference type="NCBIfam" id="TIGR00046">
    <property type="entry name" value="RsmE family RNA methyltransferase"/>
    <property type="match status" value="1"/>
</dbReference>
<dbReference type="EC" id="2.1.1.193" evidence="3"/>
<keyword evidence="7 13" id="KW-0808">Transferase</keyword>
<dbReference type="InterPro" id="IPR006700">
    <property type="entry name" value="RsmE"/>
</dbReference>
<evidence type="ECO:0000256" key="7">
    <source>
        <dbReference type="ARBA" id="ARBA00022679"/>
    </source>
</evidence>
<dbReference type="InterPro" id="IPR046886">
    <property type="entry name" value="RsmE_MTase_dom"/>
</dbReference>
<dbReference type="SUPFAM" id="SSF75217">
    <property type="entry name" value="alpha/beta knot"/>
    <property type="match status" value="1"/>
</dbReference>
<feature type="domain" description="Ribosomal RNA small subunit methyltransferase E PUA-like" evidence="12">
    <location>
        <begin position="20"/>
        <end position="59"/>
    </location>
</feature>
<dbReference type="PANTHER" id="PTHR30027:SF3">
    <property type="entry name" value="16S RRNA (URACIL(1498)-N(3))-METHYLTRANSFERASE"/>
    <property type="match status" value="1"/>
</dbReference>
<dbReference type="NCBIfam" id="NF008692">
    <property type="entry name" value="PRK11713.1-5"/>
    <property type="match status" value="1"/>
</dbReference>
<keyword evidence="8" id="KW-0949">S-adenosyl-L-methionine</keyword>
<evidence type="ECO:0000259" key="11">
    <source>
        <dbReference type="Pfam" id="PF04452"/>
    </source>
</evidence>
<dbReference type="AlphaFoldDB" id="A0A3B0X403"/>
<evidence type="ECO:0000256" key="4">
    <source>
        <dbReference type="ARBA" id="ARBA00022490"/>
    </source>
</evidence>
<dbReference type="Pfam" id="PF20260">
    <property type="entry name" value="PUA_4"/>
    <property type="match status" value="1"/>
</dbReference>
<evidence type="ECO:0000256" key="10">
    <source>
        <dbReference type="ARBA" id="ARBA00047944"/>
    </source>
</evidence>
<dbReference type="InterPro" id="IPR029026">
    <property type="entry name" value="tRNA_m1G_MTases_N"/>
</dbReference>
<keyword evidence="6 13" id="KW-0489">Methyltransferase</keyword>
<dbReference type="PIRSF" id="PIRSF015601">
    <property type="entry name" value="MTase_slr0722"/>
    <property type="match status" value="1"/>
</dbReference>
<dbReference type="GO" id="GO:0005737">
    <property type="term" value="C:cytoplasm"/>
    <property type="evidence" value="ECO:0007669"/>
    <property type="project" value="UniProtKB-SubCell"/>
</dbReference>
<keyword evidence="4" id="KW-0963">Cytoplasm</keyword>
<evidence type="ECO:0000256" key="1">
    <source>
        <dbReference type="ARBA" id="ARBA00004496"/>
    </source>
</evidence>
<reference evidence="13" key="1">
    <citation type="submission" date="2018-06" db="EMBL/GenBank/DDBJ databases">
        <authorList>
            <person name="Zhirakovskaya E."/>
        </authorList>
    </citation>
    <scope>NUCLEOTIDE SEQUENCE</scope>
</reference>
<dbReference type="Gene3D" id="3.40.1280.10">
    <property type="match status" value="1"/>
</dbReference>
<comment type="catalytic activity">
    <reaction evidence="10">
        <text>uridine(1498) in 16S rRNA + S-adenosyl-L-methionine = N(3)-methyluridine(1498) in 16S rRNA + S-adenosyl-L-homocysteine + H(+)</text>
        <dbReference type="Rhea" id="RHEA:42920"/>
        <dbReference type="Rhea" id="RHEA-COMP:10283"/>
        <dbReference type="Rhea" id="RHEA-COMP:10284"/>
        <dbReference type="ChEBI" id="CHEBI:15378"/>
        <dbReference type="ChEBI" id="CHEBI:57856"/>
        <dbReference type="ChEBI" id="CHEBI:59789"/>
        <dbReference type="ChEBI" id="CHEBI:65315"/>
        <dbReference type="ChEBI" id="CHEBI:74502"/>
        <dbReference type="EC" id="2.1.1.193"/>
    </reaction>
</comment>
<evidence type="ECO:0000256" key="5">
    <source>
        <dbReference type="ARBA" id="ARBA00022552"/>
    </source>
</evidence>
<evidence type="ECO:0000256" key="9">
    <source>
        <dbReference type="ARBA" id="ARBA00025699"/>
    </source>
</evidence>
<gene>
    <name evidence="13" type="ORF">MNBD_GAMMA07-2326</name>
</gene>
<dbReference type="InterPro" id="IPR029028">
    <property type="entry name" value="Alpha/beta_knot_MTases"/>
</dbReference>